<dbReference type="SMART" id="SM00342">
    <property type="entry name" value="HTH_ARAC"/>
    <property type="match status" value="1"/>
</dbReference>
<evidence type="ECO:0000256" key="8">
    <source>
        <dbReference type="PROSITE-ProRule" id="PRU00169"/>
    </source>
</evidence>
<dbReference type="InterPro" id="IPR001789">
    <property type="entry name" value="Sig_transdc_resp-reg_receiver"/>
</dbReference>
<evidence type="ECO:0000256" key="6">
    <source>
        <dbReference type="ARBA" id="ARBA00023125"/>
    </source>
</evidence>
<keyword evidence="12" id="KW-1185">Reference proteome</keyword>
<gene>
    <name evidence="11" type="ORF">G5B42_02440</name>
</gene>
<dbReference type="Gene3D" id="1.10.10.60">
    <property type="entry name" value="Homeodomain-like"/>
    <property type="match status" value="2"/>
</dbReference>
<name>A0A8J6I152_9FIRM</name>
<dbReference type="GO" id="GO:0000160">
    <property type="term" value="P:phosphorelay signal transduction system"/>
    <property type="evidence" value="ECO:0007669"/>
    <property type="project" value="UniProtKB-KW"/>
</dbReference>
<dbReference type="Gene3D" id="3.40.50.2300">
    <property type="match status" value="1"/>
</dbReference>
<dbReference type="EMBL" id="JAAKDE010000004">
    <property type="protein sequence ID" value="MBA2132404.1"/>
    <property type="molecule type" value="Genomic_DNA"/>
</dbReference>
<keyword evidence="4" id="KW-0902">Two-component regulatory system</keyword>
<dbReference type="RefSeq" id="WP_181338857.1">
    <property type="nucleotide sequence ID" value="NZ_JAAKDE010000004.1"/>
</dbReference>
<dbReference type="PROSITE" id="PS01124">
    <property type="entry name" value="HTH_ARAC_FAMILY_2"/>
    <property type="match status" value="1"/>
</dbReference>
<dbReference type="InterPro" id="IPR011006">
    <property type="entry name" value="CheY-like_superfamily"/>
</dbReference>
<dbReference type="GO" id="GO:0005737">
    <property type="term" value="C:cytoplasm"/>
    <property type="evidence" value="ECO:0007669"/>
    <property type="project" value="UniProtKB-SubCell"/>
</dbReference>
<evidence type="ECO:0000256" key="5">
    <source>
        <dbReference type="ARBA" id="ARBA00023015"/>
    </source>
</evidence>
<dbReference type="SUPFAM" id="SSF52172">
    <property type="entry name" value="CheY-like"/>
    <property type="match status" value="1"/>
</dbReference>
<comment type="subcellular location">
    <subcellularLocation>
        <location evidence="1">Cytoplasm</location>
    </subcellularLocation>
</comment>
<dbReference type="Pfam" id="PF00072">
    <property type="entry name" value="Response_reg"/>
    <property type="match status" value="1"/>
</dbReference>
<dbReference type="Pfam" id="PF12833">
    <property type="entry name" value="HTH_18"/>
    <property type="match status" value="1"/>
</dbReference>
<comment type="caution">
    <text evidence="11">The sequence shown here is derived from an EMBL/GenBank/DDBJ whole genome shotgun (WGS) entry which is preliminary data.</text>
</comment>
<keyword evidence="5" id="KW-0805">Transcription regulation</keyword>
<dbReference type="PROSITE" id="PS00041">
    <property type="entry name" value="HTH_ARAC_FAMILY_1"/>
    <property type="match status" value="1"/>
</dbReference>
<evidence type="ECO:0000256" key="7">
    <source>
        <dbReference type="ARBA" id="ARBA00023163"/>
    </source>
</evidence>
<evidence type="ECO:0000313" key="11">
    <source>
        <dbReference type="EMBL" id="MBA2132404.1"/>
    </source>
</evidence>
<evidence type="ECO:0000256" key="2">
    <source>
        <dbReference type="ARBA" id="ARBA00022490"/>
    </source>
</evidence>
<keyword evidence="2" id="KW-0963">Cytoplasm</keyword>
<dbReference type="PANTHER" id="PTHR42713:SF3">
    <property type="entry name" value="TRANSCRIPTIONAL REGULATORY PROTEIN HPTR"/>
    <property type="match status" value="1"/>
</dbReference>
<evidence type="ECO:0000259" key="9">
    <source>
        <dbReference type="PROSITE" id="PS01124"/>
    </source>
</evidence>
<keyword evidence="7" id="KW-0804">Transcription</keyword>
<dbReference type="Proteomes" id="UP000657177">
    <property type="component" value="Unassembled WGS sequence"/>
</dbReference>
<reference evidence="11" key="1">
    <citation type="submission" date="2020-06" db="EMBL/GenBank/DDBJ databases">
        <title>Novel chitinolytic bacterium.</title>
        <authorList>
            <person name="Ungkulpasvich U."/>
            <person name="Kosugi A."/>
            <person name="Uke A."/>
        </authorList>
    </citation>
    <scope>NUCLEOTIDE SEQUENCE</scope>
    <source>
        <strain evidence="11">UUS1-1</strain>
    </source>
</reference>
<dbReference type="Pfam" id="PF17853">
    <property type="entry name" value="GGDEF_2"/>
    <property type="match status" value="1"/>
</dbReference>
<dbReference type="AlphaFoldDB" id="A0A8J6I152"/>
<dbReference type="SMART" id="SM00448">
    <property type="entry name" value="REC"/>
    <property type="match status" value="1"/>
</dbReference>
<dbReference type="PRINTS" id="PR00032">
    <property type="entry name" value="HTHARAC"/>
</dbReference>
<protein>
    <submittedName>
        <fullName evidence="11">Response regulator</fullName>
    </submittedName>
</protein>
<keyword evidence="6" id="KW-0238">DNA-binding</keyword>
<feature type="domain" description="Response regulatory" evidence="10">
    <location>
        <begin position="9"/>
        <end position="126"/>
    </location>
</feature>
<accession>A0A8J6I152</accession>
<dbReference type="PROSITE" id="PS50110">
    <property type="entry name" value="RESPONSE_REGULATORY"/>
    <property type="match status" value="1"/>
</dbReference>
<dbReference type="SUPFAM" id="SSF46689">
    <property type="entry name" value="Homeodomain-like"/>
    <property type="match status" value="2"/>
</dbReference>
<dbReference type="GO" id="GO:0003700">
    <property type="term" value="F:DNA-binding transcription factor activity"/>
    <property type="evidence" value="ECO:0007669"/>
    <property type="project" value="InterPro"/>
</dbReference>
<dbReference type="InterPro" id="IPR018060">
    <property type="entry name" value="HTH_AraC"/>
</dbReference>
<evidence type="ECO:0000256" key="1">
    <source>
        <dbReference type="ARBA" id="ARBA00004496"/>
    </source>
</evidence>
<evidence type="ECO:0000313" key="12">
    <source>
        <dbReference type="Proteomes" id="UP000657177"/>
    </source>
</evidence>
<sequence length="428" mass="48466">MSSEAETLSILVVDDEYLVRVGIRQTINWEAYNFQIIGEASNGEEGLAIAKAQKPDIVITDIRMPFMDGLEFMAKLREAGLTSKIIVLSGYDEFDYARTALKFGASNYLLKPIENQQLIETVLQVGKAIREERAKNMEYNRLKKELPTLQKQFLLDLLQGRLTEEEKINEKINFLRIPLGTQALIIVVLRVDDVHLLIQTRSAKKLTAVMEEINRLFEQQVMGTEGYRGLLLDTEAGELVAILELPERTADQVAKLKEVLKKFIGFLPTQQEFDLTVSIGISAPFQGAVGMHDGYQEALTSANTKFVPGTNSVTYIEDEGVQDCHSVVKAAVAYLKKNYRQNITVEMAARELLVSPSYLMHLFKEELGKTFVECLTEYRIEKAKELLKENKYRVYEVCTEVGYQDPKYFSQLFKKVTGLSPSDYAKLG</sequence>
<keyword evidence="3 8" id="KW-0597">Phosphoprotein</keyword>
<evidence type="ECO:0000259" key="10">
    <source>
        <dbReference type="PROSITE" id="PS50110"/>
    </source>
</evidence>
<organism evidence="11 12">
    <name type="scientific">Capillibacterium thermochitinicola</name>
    <dbReference type="NCBI Taxonomy" id="2699427"/>
    <lineage>
        <taxon>Bacteria</taxon>
        <taxon>Bacillati</taxon>
        <taxon>Bacillota</taxon>
        <taxon>Capillibacterium</taxon>
    </lineage>
</organism>
<dbReference type="GO" id="GO:0043565">
    <property type="term" value="F:sequence-specific DNA binding"/>
    <property type="evidence" value="ECO:0007669"/>
    <property type="project" value="InterPro"/>
</dbReference>
<evidence type="ECO:0000256" key="4">
    <source>
        <dbReference type="ARBA" id="ARBA00023012"/>
    </source>
</evidence>
<proteinExistence type="predicted"/>
<dbReference type="InterPro" id="IPR018062">
    <property type="entry name" value="HTH_AraC-typ_CS"/>
</dbReference>
<dbReference type="InterPro" id="IPR051552">
    <property type="entry name" value="HptR"/>
</dbReference>
<dbReference type="InterPro" id="IPR020449">
    <property type="entry name" value="Tscrpt_reg_AraC-type_HTH"/>
</dbReference>
<feature type="modified residue" description="4-aspartylphosphate" evidence="8">
    <location>
        <position position="61"/>
    </location>
</feature>
<evidence type="ECO:0000256" key="3">
    <source>
        <dbReference type="ARBA" id="ARBA00022553"/>
    </source>
</evidence>
<dbReference type="InterPro" id="IPR009057">
    <property type="entry name" value="Homeodomain-like_sf"/>
</dbReference>
<dbReference type="InterPro" id="IPR041522">
    <property type="entry name" value="CdaR_GGDEF"/>
</dbReference>
<dbReference type="CDD" id="cd17536">
    <property type="entry name" value="REC_YesN-like"/>
    <property type="match status" value="1"/>
</dbReference>
<feature type="domain" description="HTH araC/xylS-type" evidence="9">
    <location>
        <begin position="329"/>
        <end position="427"/>
    </location>
</feature>
<dbReference type="PANTHER" id="PTHR42713">
    <property type="entry name" value="HISTIDINE KINASE-RELATED"/>
    <property type="match status" value="1"/>
</dbReference>